<organism evidence="1">
    <name type="scientific">Glycine max</name>
    <name type="common">Soybean</name>
    <name type="synonym">Glycine hispida</name>
    <dbReference type="NCBI Taxonomy" id="3847"/>
    <lineage>
        <taxon>Eukaryota</taxon>
        <taxon>Viridiplantae</taxon>
        <taxon>Streptophyta</taxon>
        <taxon>Embryophyta</taxon>
        <taxon>Tracheophyta</taxon>
        <taxon>Spermatophyta</taxon>
        <taxon>Magnoliopsida</taxon>
        <taxon>eudicotyledons</taxon>
        <taxon>Gunneridae</taxon>
        <taxon>Pentapetalae</taxon>
        <taxon>rosids</taxon>
        <taxon>fabids</taxon>
        <taxon>Fabales</taxon>
        <taxon>Fabaceae</taxon>
        <taxon>Papilionoideae</taxon>
        <taxon>50 kb inversion clade</taxon>
        <taxon>NPAAA clade</taxon>
        <taxon>indigoferoid/millettioid clade</taxon>
        <taxon>Phaseoleae</taxon>
        <taxon>Glycine</taxon>
        <taxon>Glycine subgen. Soja</taxon>
    </lineage>
</organism>
<keyword evidence="3" id="KW-1185">Reference proteome</keyword>
<dbReference type="InParanoid" id="A0A0R0IMT8"/>
<dbReference type="Gramene" id="KRH43623">
    <property type="protein sequence ID" value="KRH43623"/>
    <property type="gene ID" value="GLYMA_08G161200"/>
</dbReference>
<dbReference type="Gramene" id="KRH43622">
    <property type="protein sequence ID" value="KRH43622"/>
    <property type="gene ID" value="GLYMA_08G161200"/>
</dbReference>
<reference evidence="1" key="3">
    <citation type="submission" date="2018-07" db="EMBL/GenBank/DDBJ databases">
        <title>WGS assembly of Glycine max.</title>
        <authorList>
            <person name="Schmutz J."/>
            <person name="Cannon S."/>
            <person name="Schlueter J."/>
            <person name="Ma J."/>
            <person name="Mitros T."/>
            <person name="Nelson W."/>
            <person name="Hyten D."/>
            <person name="Song Q."/>
            <person name="Thelen J."/>
            <person name="Cheng J."/>
            <person name="Xu D."/>
            <person name="Hellsten U."/>
            <person name="May G."/>
            <person name="Yu Y."/>
            <person name="Sakurai T."/>
            <person name="Umezawa T."/>
            <person name="Bhattacharyya M."/>
            <person name="Sandhu D."/>
            <person name="Valliyodan B."/>
            <person name="Lindquist E."/>
            <person name="Peto M."/>
            <person name="Grant D."/>
            <person name="Shu S."/>
            <person name="Goodstein D."/>
            <person name="Barry K."/>
            <person name="Futrell-Griggs M."/>
            <person name="Abernathy B."/>
            <person name="Du J."/>
            <person name="Tian Z."/>
            <person name="Zhu L."/>
            <person name="Gill N."/>
            <person name="Joshi T."/>
            <person name="Libault M."/>
            <person name="Sethuraman A."/>
            <person name="Zhang X."/>
            <person name="Shinozaki K."/>
            <person name="Nguyen H."/>
            <person name="Wing R."/>
            <person name="Cregan P."/>
            <person name="Specht J."/>
            <person name="Grimwood J."/>
            <person name="Rokhsar D."/>
            <person name="Stacey G."/>
            <person name="Shoemaker R."/>
            <person name="Jackson S."/>
        </authorList>
    </citation>
    <scope>NUCLEOTIDE SEQUENCE</scope>
    <source>
        <tissue evidence="1">Callus</tissue>
    </source>
</reference>
<dbReference type="EMBL" id="CM000841">
    <property type="protein sequence ID" value="KRH43623.1"/>
    <property type="molecule type" value="Genomic_DNA"/>
</dbReference>
<reference evidence="2" key="2">
    <citation type="submission" date="2018-02" db="UniProtKB">
        <authorList>
            <consortium name="EnsemblPlants"/>
        </authorList>
    </citation>
    <scope>IDENTIFICATION</scope>
    <source>
        <strain evidence="2">Williams 82</strain>
    </source>
</reference>
<evidence type="ECO:0000313" key="2">
    <source>
        <dbReference type="EnsemblPlants" id="KRH43622"/>
    </source>
</evidence>
<evidence type="ECO:0000313" key="3">
    <source>
        <dbReference type="Proteomes" id="UP000008827"/>
    </source>
</evidence>
<dbReference type="EnsemblPlants" id="KRH43622">
    <property type="protein sequence ID" value="KRH43622"/>
    <property type="gene ID" value="GLYMA_08G161200"/>
</dbReference>
<dbReference type="EnsemblPlants" id="KRH43623">
    <property type="protein sequence ID" value="KRH43623"/>
    <property type="gene ID" value="GLYMA_08G161200"/>
</dbReference>
<dbReference type="AlphaFoldDB" id="A0A0R0IMT8"/>
<evidence type="ECO:0000313" key="1">
    <source>
        <dbReference type="EMBL" id="KRH43623.1"/>
    </source>
</evidence>
<dbReference type="Proteomes" id="UP000008827">
    <property type="component" value="Chromosome 8"/>
</dbReference>
<accession>A0A0R0IMT8</accession>
<dbReference type="EMBL" id="CM000841">
    <property type="protein sequence ID" value="KRH43622.1"/>
    <property type="molecule type" value="Genomic_DNA"/>
</dbReference>
<name>A0A0R0IMT8_SOYBN</name>
<protein>
    <submittedName>
        <fullName evidence="1 2">Uncharacterized protein</fullName>
    </submittedName>
</protein>
<sequence>MYIYISIPRKEATCVTVSLSQSVVCLGLSLGGLSMHSWRGASRQIQNSPETFIHNTKRSKPVKDDQHSTGCVMLTPLSECRIDI</sequence>
<proteinExistence type="predicted"/>
<gene>
    <name evidence="1" type="ORF">GLYMA_08G161200</name>
</gene>
<reference evidence="1 2" key="1">
    <citation type="journal article" date="2010" name="Nature">
        <title>Genome sequence of the palaeopolyploid soybean.</title>
        <authorList>
            <person name="Schmutz J."/>
            <person name="Cannon S.B."/>
            <person name="Schlueter J."/>
            <person name="Ma J."/>
            <person name="Mitros T."/>
            <person name="Nelson W."/>
            <person name="Hyten D.L."/>
            <person name="Song Q."/>
            <person name="Thelen J.J."/>
            <person name="Cheng J."/>
            <person name="Xu D."/>
            <person name="Hellsten U."/>
            <person name="May G.D."/>
            <person name="Yu Y."/>
            <person name="Sakurai T."/>
            <person name="Umezawa T."/>
            <person name="Bhattacharyya M.K."/>
            <person name="Sandhu D."/>
            <person name="Valliyodan B."/>
            <person name="Lindquist E."/>
            <person name="Peto M."/>
            <person name="Grant D."/>
            <person name="Shu S."/>
            <person name="Goodstein D."/>
            <person name="Barry K."/>
            <person name="Futrell-Griggs M."/>
            <person name="Abernathy B."/>
            <person name="Du J."/>
            <person name="Tian Z."/>
            <person name="Zhu L."/>
            <person name="Gill N."/>
            <person name="Joshi T."/>
            <person name="Libault M."/>
            <person name="Sethuraman A."/>
            <person name="Zhang X.-C."/>
            <person name="Shinozaki K."/>
            <person name="Nguyen H.T."/>
            <person name="Wing R.A."/>
            <person name="Cregan P."/>
            <person name="Specht J."/>
            <person name="Grimwood J."/>
            <person name="Rokhsar D."/>
            <person name="Stacey G."/>
            <person name="Shoemaker R.C."/>
            <person name="Jackson S.A."/>
        </authorList>
    </citation>
    <scope>NUCLEOTIDE SEQUENCE</scope>
    <source>
        <strain evidence="2">cv. Williams 82</strain>
        <tissue evidence="1">Callus</tissue>
    </source>
</reference>